<dbReference type="PRINTS" id="PR00371">
    <property type="entry name" value="FPNCR"/>
</dbReference>
<dbReference type="GO" id="GO:0005829">
    <property type="term" value="C:cytosol"/>
    <property type="evidence" value="ECO:0007669"/>
    <property type="project" value="TreeGrafter"/>
</dbReference>
<dbReference type="PANTHER" id="PTHR19384">
    <property type="entry name" value="NITRIC OXIDE SYNTHASE-RELATED"/>
    <property type="match status" value="1"/>
</dbReference>
<evidence type="ECO:0000256" key="1">
    <source>
        <dbReference type="ARBA" id="ARBA00022630"/>
    </source>
</evidence>
<dbReference type="AlphaFoldDB" id="A0A261SQM9"/>
<name>A0A261SQM9_9BORD</name>
<sequence length="366" mass="38061">MAAWLRDSGATPLFDTVEVDRVDSHALRRWHAALAGLATGAPAPEGGYVSGEADGAPEHGYIGGAPVEGAAAGTGIVTTITAETATAPAEAQARVPAASAEAFDFGHRVWRLADRVHANPGSTGAPCYHLALAPADGEDLPAWQAGDIAEILIGAGEDMPSTDMAAAVRRDYSIASLPADGVVQLLVRQRRGADGALGLGSGWLTAHAPLGATVRLRIRRHPAFHAPVDDVPMILVGNGTGIAGLRAHLKARAAAGRRRNWLLFGERHAASDRYYDAELAAWQAAGVLARMDRVYSRDGGARRYVQEALADAAAGVREWVAAGAAIYVCGSAGGMAAGVDAVLRQTLGDETVTALARAGRYRRDVY</sequence>
<gene>
    <name evidence="4" type="ORF">CAL29_04225</name>
</gene>
<proteinExistence type="predicted"/>
<dbReference type="GO" id="GO:0010181">
    <property type="term" value="F:FMN binding"/>
    <property type="evidence" value="ECO:0007669"/>
    <property type="project" value="TreeGrafter"/>
</dbReference>
<protein>
    <recommendedName>
        <fullName evidence="2">NADPH--hemoprotein reductase</fullName>
        <ecNumber evidence="2">1.6.2.4</ecNumber>
    </recommendedName>
</protein>
<evidence type="ECO:0000256" key="2">
    <source>
        <dbReference type="ARBA" id="ARBA00023797"/>
    </source>
</evidence>
<keyword evidence="1" id="KW-0285">Flavoprotein</keyword>
<dbReference type="Gene3D" id="2.40.30.10">
    <property type="entry name" value="Translation factors"/>
    <property type="match status" value="1"/>
</dbReference>
<dbReference type="SUPFAM" id="SSF52343">
    <property type="entry name" value="Ferredoxin reductase-like, C-terminal NADP-linked domain"/>
    <property type="match status" value="1"/>
</dbReference>
<dbReference type="InterPro" id="IPR001709">
    <property type="entry name" value="Flavoprot_Pyr_Nucl_cyt_Rdtase"/>
</dbReference>
<keyword evidence="5" id="KW-1185">Reference proteome</keyword>
<dbReference type="PROSITE" id="PS51384">
    <property type="entry name" value="FAD_FR"/>
    <property type="match status" value="1"/>
</dbReference>
<dbReference type="CDD" id="cd06200">
    <property type="entry name" value="SiR_like1"/>
    <property type="match status" value="1"/>
</dbReference>
<comment type="caution">
    <text evidence="4">The sequence shown here is derived from an EMBL/GenBank/DDBJ whole genome shotgun (WGS) entry which is preliminary data.</text>
</comment>
<evidence type="ECO:0000313" key="4">
    <source>
        <dbReference type="EMBL" id="OZI38603.1"/>
    </source>
</evidence>
<accession>A0A261SQM9</accession>
<dbReference type="EMBL" id="NEVM01000001">
    <property type="protein sequence ID" value="OZI38603.1"/>
    <property type="molecule type" value="Genomic_DNA"/>
</dbReference>
<dbReference type="InterPro" id="IPR039261">
    <property type="entry name" value="FNR_nucleotide-bd"/>
</dbReference>
<feature type="domain" description="FAD-binding FR-type" evidence="3">
    <location>
        <begin position="108"/>
        <end position="227"/>
    </location>
</feature>
<dbReference type="InterPro" id="IPR017938">
    <property type="entry name" value="Riboflavin_synthase-like_b-brl"/>
</dbReference>
<reference evidence="5" key="1">
    <citation type="submission" date="2017-05" db="EMBL/GenBank/DDBJ databases">
        <title>Complete and WGS of Bordetella genogroups.</title>
        <authorList>
            <person name="Spilker T."/>
            <person name="Lipuma J."/>
        </authorList>
    </citation>
    <scope>NUCLEOTIDE SEQUENCE [LARGE SCALE GENOMIC DNA]</scope>
    <source>
        <strain evidence="5">AU16122</strain>
    </source>
</reference>
<dbReference type="InterPro" id="IPR017927">
    <property type="entry name" value="FAD-bd_FR_type"/>
</dbReference>
<dbReference type="GO" id="GO:0003958">
    <property type="term" value="F:NADPH-hemoprotein reductase activity"/>
    <property type="evidence" value="ECO:0007669"/>
    <property type="project" value="UniProtKB-EC"/>
</dbReference>
<dbReference type="SUPFAM" id="SSF63380">
    <property type="entry name" value="Riboflavin synthase domain-like"/>
    <property type="match status" value="1"/>
</dbReference>
<dbReference type="EC" id="1.6.2.4" evidence="2"/>
<dbReference type="OrthoDB" id="9816402at2"/>
<dbReference type="Gene3D" id="3.40.50.80">
    <property type="entry name" value="Nucleotide-binding domain of ferredoxin-NADP reductase (FNR) module"/>
    <property type="match status" value="1"/>
</dbReference>
<evidence type="ECO:0000313" key="5">
    <source>
        <dbReference type="Proteomes" id="UP000216020"/>
    </source>
</evidence>
<evidence type="ECO:0000259" key="3">
    <source>
        <dbReference type="PROSITE" id="PS51384"/>
    </source>
</evidence>
<dbReference type="PANTHER" id="PTHR19384:SF17">
    <property type="entry name" value="NADPH--CYTOCHROME P450 REDUCTASE"/>
    <property type="match status" value="1"/>
</dbReference>
<dbReference type="InterPro" id="IPR001433">
    <property type="entry name" value="OxRdtase_FAD/NAD-bd"/>
</dbReference>
<dbReference type="Pfam" id="PF00175">
    <property type="entry name" value="NAD_binding_1"/>
    <property type="match status" value="1"/>
</dbReference>
<dbReference type="GO" id="GO:0050660">
    <property type="term" value="F:flavin adenine dinucleotide binding"/>
    <property type="evidence" value="ECO:0007669"/>
    <property type="project" value="TreeGrafter"/>
</dbReference>
<organism evidence="4 5">
    <name type="scientific">Bordetella genomosp. 10</name>
    <dbReference type="NCBI Taxonomy" id="1416804"/>
    <lineage>
        <taxon>Bacteria</taxon>
        <taxon>Pseudomonadati</taxon>
        <taxon>Pseudomonadota</taxon>
        <taxon>Betaproteobacteria</taxon>
        <taxon>Burkholderiales</taxon>
        <taxon>Alcaligenaceae</taxon>
        <taxon>Bordetella</taxon>
    </lineage>
</organism>
<dbReference type="Proteomes" id="UP000216020">
    <property type="component" value="Unassembled WGS sequence"/>
</dbReference>